<dbReference type="InterPro" id="IPR036388">
    <property type="entry name" value="WH-like_DNA-bd_sf"/>
</dbReference>
<dbReference type="PANTHER" id="PTHR30136:SF39">
    <property type="entry name" value="TRANSCRIPTIONAL REGULATORY PROTEIN"/>
    <property type="match status" value="1"/>
</dbReference>
<organism evidence="6 7">
    <name type="scientific">Pigmentiphaga kullae</name>
    <dbReference type="NCBI Taxonomy" id="151784"/>
    <lineage>
        <taxon>Bacteria</taxon>
        <taxon>Pseudomonadati</taxon>
        <taxon>Pseudomonadota</taxon>
        <taxon>Betaproteobacteria</taxon>
        <taxon>Burkholderiales</taxon>
        <taxon>Alcaligenaceae</taxon>
        <taxon>Pigmentiphaga</taxon>
    </lineage>
</organism>
<dbReference type="Gene3D" id="3.30.450.40">
    <property type="match status" value="2"/>
</dbReference>
<keyword evidence="7" id="KW-1185">Reference proteome</keyword>
<dbReference type="OrthoDB" id="5422805at2"/>
<evidence type="ECO:0000256" key="3">
    <source>
        <dbReference type="ARBA" id="ARBA00023163"/>
    </source>
</evidence>
<dbReference type="AlphaFoldDB" id="A0A4Q7NJ10"/>
<gene>
    <name evidence="6" type="ORF">EV675_0889</name>
</gene>
<dbReference type="InterPro" id="IPR050707">
    <property type="entry name" value="HTH_MetabolicPath_Reg"/>
</dbReference>
<dbReference type="SMART" id="SM00346">
    <property type="entry name" value="HTH_ICLR"/>
    <property type="match status" value="1"/>
</dbReference>
<dbReference type="FunFam" id="1.10.10.10:FF:000056">
    <property type="entry name" value="IclR family transcriptional regulator"/>
    <property type="match status" value="1"/>
</dbReference>
<dbReference type="InterPro" id="IPR014757">
    <property type="entry name" value="Tscrpt_reg_IclR_C"/>
</dbReference>
<proteinExistence type="predicted"/>
<keyword evidence="1" id="KW-0805">Transcription regulation</keyword>
<dbReference type="PROSITE" id="PS51078">
    <property type="entry name" value="ICLR_ED"/>
    <property type="match status" value="1"/>
</dbReference>
<reference evidence="6 7" key="1">
    <citation type="submission" date="2019-02" db="EMBL/GenBank/DDBJ databases">
        <title>Genomic Encyclopedia of Type Strains, Phase IV (KMG-IV): sequencing the most valuable type-strain genomes for metagenomic binning, comparative biology and taxonomic classification.</title>
        <authorList>
            <person name="Goeker M."/>
        </authorList>
    </citation>
    <scope>NUCLEOTIDE SEQUENCE [LARGE SCALE GENOMIC DNA]</scope>
    <source>
        <strain evidence="6 7">K24</strain>
    </source>
</reference>
<dbReference type="Gene3D" id="1.10.10.10">
    <property type="entry name" value="Winged helix-like DNA-binding domain superfamily/Winged helix DNA-binding domain"/>
    <property type="match status" value="1"/>
</dbReference>
<accession>A0A4Q7NJ10</accession>
<feature type="domain" description="HTH iclR-type" evidence="4">
    <location>
        <begin position="6"/>
        <end position="67"/>
    </location>
</feature>
<dbReference type="Pfam" id="PF01614">
    <property type="entry name" value="IclR_C"/>
    <property type="match status" value="1"/>
</dbReference>
<dbReference type="Proteomes" id="UP000292445">
    <property type="component" value="Unassembled WGS sequence"/>
</dbReference>
<evidence type="ECO:0000259" key="5">
    <source>
        <dbReference type="PROSITE" id="PS51078"/>
    </source>
</evidence>
<evidence type="ECO:0000256" key="2">
    <source>
        <dbReference type="ARBA" id="ARBA00023125"/>
    </source>
</evidence>
<dbReference type="GO" id="GO:0045892">
    <property type="term" value="P:negative regulation of DNA-templated transcription"/>
    <property type="evidence" value="ECO:0007669"/>
    <property type="project" value="TreeGrafter"/>
</dbReference>
<dbReference type="PROSITE" id="PS51077">
    <property type="entry name" value="HTH_ICLR"/>
    <property type="match status" value="1"/>
</dbReference>
<keyword evidence="3" id="KW-0804">Transcription</keyword>
<dbReference type="PANTHER" id="PTHR30136">
    <property type="entry name" value="HELIX-TURN-HELIX TRANSCRIPTIONAL REGULATOR, ICLR FAMILY"/>
    <property type="match status" value="1"/>
</dbReference>
<evidence type="ECO:0000313" key="6">
    <source>
        <dbReference type="EMBL" id="RZS84868.1"/>
    </source>
</evidence>
<keyword evidence="2" id="KW-0238">DNA-binding</keyword>
<dbReference type="InterPro" id="IPR005471">
    <property type="entry name" value="Tscrpt_reg_IclR_N"/>
</dbReference>
<dbReference type="Pfam" id="PF09339">
    <property type="entry name" value="HTH_IclR"/>
    <property type="match status" value="1"/>
</dbReference>
<dbReference type="EMBL" id="SGXC01000001">
    <property type="protein sequence ID" value="RZS84868.1"/>
    <property type="molecule type" value="Genomic_DNA"/>
</dbReference>
<dbReference type="SUPFAM" id="SSF46785">
    <property type="entry name" value="Winged helix' DNA-binding domain"/>
    <property type="match status" value="1"/>
</dbReference>
<dbReference type="RefSeq" id="WP_087840359.1">
    <property type="nucleotide sequence ID" value="NZ_SGXC01000001.1"/>
</dbReference>
<protein>
    <submittedName>
        <fullName evidence="6">IclR family transcriptional regulator</fullName>
    </submittedName>
</protein>
<evidence type="ECO:0000259" key="4">
    <source>
        <dbReference type="PROSITE" id="PS51077"/>
    </source>
</evidence>
<evidence type="ECO:0000256" key="1">
    <source>
        <dbReference type="ARBA" id="ARBA00023015"/>
    </source>
</evidence>
<dbReference type="GO" id="GO:0003677">
    <property type="term" value="F:DNA binding"/>
    <property type="evidence" value="ECO:0007669"/>
    <property type="project" value="UniProtKB-KW"/>
</dbReference>
<dbReference type="InterPro" id="IPR036390">
    <property type="entry name" value="WH_DNA-bd_sf"/>
</dbReference>
<name>A0A4Q7NJ10_9BURK</name>
<feature type="domain" description="IclR-ED" evidence="5">
    <location>
        <begin position="68"/>
        <end position="225"/>
    </location>
</feature>
<sequence length="252" mass="26913">MNNEIVASVDRAIRILNAFAEDGSPMTLHDLSLRTGFYKSTILRLLSTLIEHGCVLRLDNGTYQPGPTLARWGRLYLGSVKSETHITPLLEKLAGDTGESATFYARQSDETRICVARVDSNRSIRDHVRVGDIAPLGTGAGGKVLLRFDPAIRKARPQETMVIVSIGGRDSEIAGLGTPVFGAGGSLRGAMTVSGTVTRFTEAAIAKYAKSLLTSAMELTVLFGGDPEAHRAALGSNPIRLEFSPKGKLCAS</sequence>
<dbReference type="GO" id="GO:0003700">
    <property type="term" value="F:DNA-binding transcription factor activity"/>
    <property type="evidence" value="ECO:0007669"/>
    <property type="project" value="TreeGrafter"/>
</dbReference>
<dbReference type="InterPro" id="IPR029016">
    <property type="entry name" value="GAF-like_dom_sf"/>
</dbReference>
<evidence type="ECO:0000313" key="7">
    <source>
        <dbReference type="Proteomes" id="UP000292445"/>
    </source>
</evidence>
<dbReference type="SUPFAM" id="SSF55781">
    <property type="entry name" value="GAF domain-like"/>
    <property type="match status" value="1"/>
</dbReference>
<comment type="caution">
    <text evidence="6">The sequence shown here is derived from an EMBL/GenBank/DDBJ whole genome shotgun (WGS) entry which is preliminary data.</text>
</comment>